<evidence type="ECO:0000259" key="4">
    <source>
        <dbReference type="Pfam" id="PF00144"/>
    </source>
</evidence>
<dbReference type="Pfam" id="PF00144">
    <property type="entry name" value="Beta-lactamase"/>
    <property type="match status" value="1"/>
</dbReference>
<keyword evidence="3" id="KW-0732">Signal</keyword>
<dbReference type="EMBL" id="JAMWYS010000058">
    <property type="protein sequence ID" value="MCO4294615.1"/>
    <property type="molecule type" value="Genomic_DNA"/>
</dbReference>
<name>A0A9X2F5H4_9SPHI</name>
<accession>A0A9X2F5H4</accession>
<dbReference type="Proteomes" id="UP001155182">
    <property type="component" value="Unassembled WGS sequence"/>
</dbReference>
<evidence type="ECO:0000256" key="2">
    <source>
        <dbReference type="ARBA" id="ARBA00023136"/>
    </source>
</evidence>
<sequence>MKKLFLAIFFFIQIQQLSAQTSKADAFIDNFTKRNNFNGVVLIKQNGKTSYKQSFGFANLSFKIPNTIETKFKVASITKAFTAVLILQLYEQGKIDLNKTITTYLTDYKGVGGNKVTIKQLLNMTSGLHNMDAGVSFESALKNGIPQYQRPFTADELLIKYCSDSLVAEPGKEFDYNNADFIILGKIIERVSGKSFEQNLQEKILYPLHMTNSGLLKQEVIVDKLADTYFYRDDLKTLVNDLPVYWGNWYAAGAMYANVDDILAFSDALFGAKLLKRETLNQMFTSGLGEYGYGVWVYKDYEIGQKKYTIIKRPGSIMGAQAMLFHVLEEGSTIIILTNTGNVSLDEFAADIAKQIIN</sequence>
<dbReference type="InterPro" id="IPR012338">
    <property type="entry name" value="Beta-lactam/transpept-like"/>
</dbReference>
<dbReference type="SUPFAM" id="SSF56601">
    <property type="entry name" value="beta-lactamase/transpeptidase-like"/>
    <property type="match status" value="1"/>
</dbReference>
<dbReference type="Gene3D" id="3.40.710.10">
    <property type="entry name" value="DD-peptidase/beta-lactamase superfamily"/>
    <property type="match status" value="1"/>
</dbReference>
<feature type="signal peptide" evidence="3">
    <location>
        <begin position="1"/>
        <end position="19"/>
    </location>
</feature>
<evidence type="ECO:0000313" key="5">
    <source>
        <dbReference type="EMBL" id="MCO4294615.1"/>
    </source>
</evidence>
<evidence type="ECO:0000313" key="6">
    <source>
        <dbReference type="Proteomes" id="UP001155182"/>
    </source>
</evidence>
<dbReference type="InterPro" id="IPR050491">
    <property type="entry name" value="AmpC-like"/>
</dbReference>
<gene>
    <name evidence="5" type="ORF">NF867_17270</name>
</gene>
<evidence type="ECO:0000256" key="3">
    <source>
        <dbReference type="SAM" id="SignalP"/>
    </source>
</evidence>
<dbReference type="PANTHER" id="PTHR46825:SF11">
    <property type="entry name" value="PENICILLIN-BINDING PROTEIN 4"/>
    <property type="match status" value="1"/>
</dbReference>
<dbReference type="RefSeq" id="WP_252589646.1">
    <property type="nucleotide sequence ID" value="NZ_JAMWYS010000058.1"/>
</dbReference>
<comment type="subcellular location">
    <subcellularLocation>
        <location evidence="1">Membrane</location>
    </subcellularLocation>
</comment>
<proteinExistence type="predicted"/>
<feature type="domain" description="Beta-lactamase-related" evidence="4">
    <location>
        <begin position="25"/>
        <end position="342"/>
    </location>
</feature>
<organism evidence="5 6">
    <name type="scientific">Solitalea agri</name>
    <dbReference type="NCBI Taxonomy" id="2953739"/>
    <lineage>
        <taxon>Bacteria</taxon>
        <taxon>Pseudomonadati</taxon>
        <taxon>Bacteroidota</taxon>
        <taxon>Sphingobacteriia</taxon>
        <taxon>Sphingobacteriales</taxon>
        <taxon>Sphingobacteriaceae</taxon>
        <taxon>Solitalea</taxon>
    </lineage>
</organism>
<comment type="caution">
    <text evidence="5">The sequence shown here is derived from an EMBL/GenBank/DDBJ whole genome shotgun (WGS) entry which is preliminary data.</text>
</comment>
<dbReference type="AlphaFoldDB" id="A0A9X2F5H4"/>
<reference evidence="5" key="1">
    <citation type="submission" date="2022-06" db="EMBL/GenBank/DDBJ databases">
        <title>Solitalea sp. MAHUQ-68 isolated from rhizospheric soil.</title>
        <authorList>
            <person name="Huq M.A."/>
        </authorList>
    </citation>
    <scope>NUCLEOTIDE SEQUENCE</scope>
    <source>
        <strain evidence="5">MAHUQ-68</strain>
    </source>
</reference>
<keyword evidence="2" id="KW-0472">Membrane</keyword>
<evidence type="ECO:0000256" key="1">
    <source>
        <dbReference type="ARBA" id="ARBA00004370"/>
    </source>
</evidence>
<keyword evidence="6" id="KW-1185">Reference proteome</keyword>
<feature type="chain" id="PRO_5040780603" evidence="3">
    <location>
        <begin position="20"/>
        <end position="358"/>
    </location>
</feature>
<dbReference type="PANTHER" id="PTHR46825">
    <property type="entry name" value="D-ALANYL-D-ALANINE-CARBOXYPEPTIDASE/ENDOPEPTIDASE AMPH"/>
    <property type="match status" value="1"/>
</dbReference>
<protein>
    <submittedName>
        <fullName evidence="5">Beta-lactamase family protein</fullName>
    </submittedName>
</protein>
<dbReference type="InterPro" id="IPR001466">
    <property type="entry name" value="Beta-lactam-related"/>
</dbReference>
<dbReference type="GO" id="GO:0016020">
    <property type="term" value="C:membrane"/>
    <property type="evidence" value="ECO:0007669"/>
    <property type="project" value="UniProtKB-SubCell"/>
</dbReference>